<dbReference type="EMBL" id="BOQP01000027">
    <property type="protein sequence ID" value="GIM76385.1"/>
    <property type="molecule type" value="Genomic_DNA"/>
</dbReference>
<feature type="signal peptide" evidence="2">
    <location>
        <begin position="1"/>
        <end position="20"/>
    </location>
</feature>
<organism evidence="3 4">
    <name type="scientific">Winogradskya consettensis</name>
    <dbReference type="NCBI Taxonomy" id="113560"/>
    <lineage>
        <taxon>Bacteria</taxon>
        <taxon>Bacillati</taxon>
        <taxon>Actinomycetota</taxon>
        <taxon>Actinomycetes</taxon>
        <taxon>Micromonosporales</taxon>
        <taxon>Micromonosporaceae</taxon>
        <taxon>Winogradskya</taxon>
    </lineage>
</organism>
<keyword evidence="4" id="KW-1185">Reference proteome</keyword>
<evidence type="ECO:0008006" key="5">
    <source>
        <dbReference type="Google" id="ProtNLM"/>
    </source>
</evidence>
<name>A0A919SQC6_9ACTN</name>
<evidence type="ECO:0000256" key="2">
    <source>
        <dbReference type="SAM" id="SignalP"/>
    </source>
</evidence>
<sequence>MREHLKVTSGALLSTVLVLAAGCSSDDAASPSPSAGASSGSARGPGGGGPGGQGGPGGGGQQITAVNLNTDGVSPGGANTAAVVQATNAFLATLDATERDKVEYAFTENKARQTWSNFPATAVAREGIAMADLTADQQKAADAVLAAGLSTAGAQQDANIRSSDDELSRISQEGASGFGALKDYFIAVYGTPSTTEPFMVQFGGHHLARALTYNGDKVSQTPQFVGTEPTSFQKDGVTVEPLKAESTAMFAMIAALSAEQKTTAKFTSGTFDDLLMGPGKDTGVFPASEGLQVSQLTAEQKKLVTAAIQTYTGDLADAAAAKLLAKYTSELDQTRIGWSNNTGPTDENSYIRIDGPSVWIEFINTRSMSTPNIHYHSVYRDKTNDYGSTKPS</sequence>
<dbReference type="PANTHER" id="PTHR37489">
    <property type="entry name" value="DUF3500 DOMAIN-CONTAINING PROTEIN"/>
    <property type="match status" value="1"/>
</dbReference>
<comment type="caution">
    <text evidence="3">The sequence shown here is derived from an EMBL/GenBank/DDBJ whole genome shotgun (WGS) entry which is preliminary data.</text>
</comment>
<accession>A0A919SQC6</accession>
<dbReference type="Pfam" id="PF12006">
    <property type="entry name" value="DUF3500"/>
    <property type="match status" value="1"/>
</dbReference>
<evidence type="ECO:0000313" key="3">
    <source>
        <dbReference type="EMBL" id="GIM76385.1"/>
    </source>
</evidence>
<feature type="region of interest" description="Disordered" evidence="1">
    <location>
        <begin position="24"/>
        <end position="62"/>
    </location>
</feature>
<dbReference type="AlphaFoldDB" id="A0A919SQC6"/>
<evidence type="ECO:0000313" key="4">
    <source>
        <dbReference type="Proteomes" id="UP000680865"/>
    </source>
</evidence>
<reference evidence="3" key="1">
    <citation type="submission" date="2021-03" db="EMBL/GenBank/DDBJ databases">
        <title>Whole genome shotgun sequence of Actinoplanes consettensis NBRC 14913.</title>
        <authorList>
            <person name="Komaki H."/>
            <person name="Tamura T."/>
        </authorList>
    </citation>
    <scope>NUCLEOTIDE SEQUENCE</scope>
    <source>
        <strain evidence="3">NBRC 14913</strain>
    </source>
</reference>
<gene>
    <name evidence="3" type="ORF">Aco04nite_50150</name>
</gene>
<dbReference type="PANTHER" id="PTHR37489:SF1">
    <property type="entry name" value="DUF3500 DOMAIN-CONTAINING PROTEIN"/>
    <property type="match status" value="1"/>
</dbReference>
<feature type="chain" id="PRO_5038415940" description="DUF3500 domain-containing protein" evidence="2">
    <location>
        <begin position="21"/>
        <end position="392"/>
    </location>
</feature>
<protein>
    <recommendedName>
        <fullName evidence="5">DUF3500 domain-containing protein</fullName>
    </recommendedName>
</protein>
<feature type="compositionally biased region" description="Gly residues" evidence="1">
    <location>
        <begin position="43"/>
        <end position="61"/>
    </location>
</feature>
<evidence type="ECO:0000256" key="1">
    <source>
        <dbReference type="SAM" id="MobiDB-lite"/>
    </source>
</evidence>
<dbReference type="RefSeq" id="WP_212999662.1">
    <property type="nucleotide sequence ID" value="NZ_BAAATW010000010.1"/>
</dbReference>
<dbReference type="InterPro" id="IPR021889">
    <property type="entry name" value="DUF3500"/>
</dbReference>
<feature type="compositionally biased region" description="Low complexity" evidence="1">
    <location>
        <begin position="24"/>
        <end position="42"/>
    </location>
</feature>
<keyword evidence="2" id="KW-0732">Signal</keyword>
<dbReference type="PROSITE" id="PS51257">
    <property type="entry name" value="PROKAR_LIPOPROTEIN"/>
    <property type="match status" value="1"/>
</dbReference>
<proteinExistence type="predicted"/>
<dbReference type="Proteomes" id="UP000680865">
    <property type="component" value="Unassembled WGS sequence"/>
</dbReference>